<evidence type="ECO:0000313" key="3">
    <source>
        <dbReference type="Proteomes" id="UP001147752"/>
    </source>
</evidence>
<feature type="compositionally biased region" description="Polar residues" evidence="1">
    <location>
        <begin position="318"/>
        <end position="348"/>
    </location>
</feature>
<feature type="compositionally biased region" description="Low complexity" evidence="1">
    <location>
        <begin position="619"/>
        <end position="631"/>
    </location>
</feature>
<keyword evidence="3" id="KW-1185">Reference proteome</keyword>
<reference evidence="2" key="1">
    <citation type="submission" date="2022-12" db="EMBL/GenBank/DDBJ databases">
        <authorList>
            <person name="Petersen C."/>
        </authorList>
    </citation>
    <scope>NUCLEOTIDE SEQUENCE</scope>
    <source>
        <strain evidence="2">IBT 3081</strain>
    </source>
</reference>
<gene>
    <name evidence="2" type="ORF">N7517_002952</name>
</gene>
<feature type="compositionally biased region" description="Basic and acidic residues" evidence="1">
    <location>
        <begin position="441"/>
        <end position="461"/>
    </location>
</feature>
<comment type="caution">
    <text evidence="2">The sequence shown here is derived from an EMBL/GenBank/DDBJ whole genome shotgun (WGS) entry which is preliminary data.</text>
</comment>
<feature type="compositionally biased region" description="Basic and acidic residues" evidence="1">
    <location>
        <begin position="608"/>
        <end position="617"/>
    </location>
</feature>
<evidence type="ECO:0008006" key="4">
    <source>
        <dbReference type="Google" id="ProtNLM"/>
    </source>
</evidence>
<feature type="compositionally biased region" description="Polar residues" evidence="1">
    <location>
        <begin position="191"/>
        <end position="209"/>
    </location>
</feature>
<feature type="compositionally biased region" description="Polar residues" evidence="1">
    <location>
        <begin position="676"/>
        <end position="686"/>
    </location>
</feature>
<feature type="compositionally biased region" description="Basic and acidic residues" evidence="1">
    <location>
        <begin position="224"/>
        <end position="233"/>
    </location>
</feature>
<feature type="compositionally biased region" description="Polar residues" evidence="1">
    <location>
        <begin position="426"/>
        <end position="436"/>
    </location>
</feature>
<evidence type="ECO:0000313" key="2">
    <source>
        <dbReference type="EMBL" id="KAJ5385041.1"/>
    </source>
</evidence>
<reference evidence="2" key="2">
    <citation type="journal article" date="2023" name="IMA Fungus">
        <title>Comparative genomic study of the Penicillium genus elucidates a diverse pangenome and 15 lateral gene transfer events.</title>
        <authorList>
            <person name="Petersen C."/>
            <person name="Sorensen T."/>
            <person name="Nielsen M.R."/>
            <person name="Sondergaard T.E."/>
            <person name="Sorensen J.L."/>
            <person name="Fitzpatrick D.A."/>
            <person name="Frisvad J.C."/>
            <person name="Nielsen K.L."/>
        </authorList>
    </citation>
    <scope>NUCLEOTIDE SEQUENCE</scope>
    <source>
        <strain evidence="2">IBT 3081</strain>
    </source>
</reference>
<dbReference type="OrthoDB" id="3600083at2759"/>
<feature type="compositionally biased region" description="Low complexity" evidence="1">
    <location>
        <begin position="469"/>
        <end position="489"/>
    </location>
</feature>
<feature type="compositionally biased region" description="Low complexity" evidence="1">
    <location>
        <begin position="164"/>
        <end position="182"/>
    </location>
</feature>
<evidence type="ECO:0000256" key="1">
    <source>
        <dbReference type="SAM" id="MobiDB-lite"/>
    </source>
</evidence>
<feature type="compositionally biased region" description="Basic and acidic residues" evidence="1">
    <location>
        <begin position="632"/>
        <end position="646"/>
    </location>
</feature>
<feature type="compositionally biased region" description="Basic and acidic residues" evidence="1">
    <location>
        <begin position="384"/>
        <end position="393"/>
    </location>
</feature>
<dbReference type="RefSeq" id="XP_056584817.1">
    <property type="nucleotide sequence ID" value="XM_056720682.1"/>
</dbReference>
<feature type="compositionally biased region" description="Polar residues" evidence="1">
    <location>
        <begin position="258"/>
        <end position="271"/>
    </location>
</feature>
<feature type="compositionally biased region" description="Polar residues" evidence="1">
    <location>
        <begin position="147"/>
        <end position="157"/>
    </location>
</feature>
<dbReference type="AlphaFoldDB" id="A0A9W9SV31"/>
<dbReference type="Proteomes" id="UP001147752">
    <property type="component" value="Unassembled WGS sequence"/>
</dbReference>
<feature type="region of interest" description="Disordered" evidence="1">
    <location>
        <begin position="56"/>
        <end position="524"/>
    </location>
</feature>
<feature type="compositionally biased region" description="Low complexity" evidence="1">
    <location>
        <begin position="588"/>
        <end position="606"/>
    </location>
</feature>
<feature type="region of interest" description="Disordered" evidence="1">
    <location>
        <begin position="579"/>
        <end position="696"/>
    </location>
</feature>
<dbReference type="GeneID" id="81459865"/>
<organism evidence="2 3">
    <name type="scientific">Penicillium concentricum</name>
    <dbReference type="NCBI Taxonomy" id="293559"/>
    <lineage>
        <taxon>Eukaryota</taxon>
        <taxon>Fungi</taxon>
        <taxon>Dikarya</taxon>
        <taxon>Ascomycota</taxon>
        <taxon>Pezizomycotina</taxon>
        <taxon>Eurotiomycetes</taxon>
        <taxon>Eurotiomycetidae</taxon>
        <taxon>Eurotiales</taxon>
        <taxon>Aspergillaceae</taxon>
        <taxon>Penicillium</taxon>
    </lineage>
</organism>
<proteinExistence type="predicted"/>
<feature type="region of interest" description="Disordered" evidence="1">
    <location>
        <begin position="1"/>
        <end position="44"/>
    </location>
</feature>
<feature type="compositionally biased region" description="Polar residues" evidence="1">
    <location>
        <begin position="34"/>
        <end position="44"/>
    </location>
</feature>
<feature type="compositionally biased region" description="Low complexity" evidence="1">
    <location>
        <begin position="301"/>
        <end position="317"/>
    </location>
</feature>
<name>A0A9W9SV31_9EURO</name>
<accession>A0A9W9SV31</accession>
<sequence length="696" mass="72870">MSDNNPHHPGVRSLLAKFEGQSPIASPPPRGRSPATSDSSGTVRQLSKVRASFITVDGVVQSSPASPLRKTSGRSDSPGMFGPKINSGDAESGRHTTISPTPLSRLDHTQNATMEQIMAEGRPEEAIETKAERNQTAKEDPAAHTETAFQLRNTPPKQTEEPISTDSKSTSSDTPSQKSNSSGAVKRKPSSVGSARSATSKSVPTTAASTGAKPAAHNTTSKPTAREVAKERVNSLAHKPSRVSLNPKATARPARGSAPTQDTSKPPTTGVSSKPGMKSPPKPARVTGSMHTSTQASAAKPGSTGAPSTRTTTSASTLQRKPSTLKSATGGQSRATTPSTSIRRQASRPSLPAQAAHDTSTKPVNEGFLARMMRPTASSANKSHPQEKTDAKPVPKTTSVSKAPRSSIGRVPERSVPHAKPKSTALRPQTQKSQALNKEPVPQKDGHKPSQKKQESEKENIVEPITASPKEPATVEPAPVAAVEQTEAVSKPVEETASPAQVEESTPEIAIVSAEPTEKSIDVPAPVIEETVAEISSDPVTIEAAAEVPAEPINFNEAKASAEAEVDAPVEALIEPIAEDAEEEKAAETTTATEETAAEPVAIPTADDQVKVVEKQETLVSEPEVLESPESTEVHAEAEKEDDVPVKDAIVSEILAEAAEENPTEAKSTEPAPDAQPTNEVESNNVAIDIATLSLH</sequence>
<protein>
    <recommendedName>
        <fullName evidence="4">Mucin-7</fullName>
    </recommendedName>
</protein>
<feature type="compositionally biased region" description="Basic and acidic residues" evidence="1">
    <location>
        <begin position="121"/>
        <end position="143"/>
    </location>
</feature>
<dbReference type="EMBL" id="JAPZBT010000001">
    <property type="protein sequence ID" value="KAJ5385041.1"/>
    <property type="molecule type" value="Genomic_DNA"/>
</dbReference>